<evidence type="ECO:0000256" key="1">
    <source>
        <dbReference type="SAM" id="MobiDB-lite"/>
    </source>
</evidence>
<proteinExistence type="predicted"/>
<keyword evidence="2" id="KW-1133">Transmembrane helix</keyword>
<feature type="region of interest" description="Disordered" evidence="1">
    <location>
        <begin position="167"/>
        <end position="217"/>
    </location>
</feature>
<evidence type="ECO:0000256" key="2">
    <source>
        <dbReference type="SAM" id="Phobius"/>
    </source>
</evidence>
<reference evidence="4" key="1">
    <citation type="submission" date="2022-11" db="UniProtKB">
        <authorList>
            <consortium name="WormBaseParasite"/>
        </authorList>
    </citation>
    <scope>IDENTIFICATION</scope>
</reference>
<feature type="compositionally biased region" description="Basic and acidic residues" evidence="1">
    <location>
        <begin position="196"/>
        <end position="217"/>
    </location>
</feature>
<keyword evidence="2" id="KW-0472">Membrane</keyword>
<organism evidence="3 4">
    <name type="scientific">Ditylenchus dipsaci</name>
    <dbReference type="NCBI Taxonomy" id="166011"/>
    <lineage>
        <taxon>Eukaryota</taxon>
        <taxon>Metazoa</taxon>
        <taxon>Ecdysozoa</taxon>
        <taxon>Nematoda</taxon>
        <taxon>Chromadorea</taxon>
        <taxon>Rhabditida</taxon>
        <taxon>Tylenchina</taxon>
        <taxon>Tylenchomorpha</taxon>
        <taxon>Sphaerularioidea</taxon>
        <taxon>Anguinidae</taxon>
        <taxon>Anguininae</taxon>
        <taxon>Ditylenchus</taxon>
    </lineage>
</organism>
<feature type="compositionally biased region" description="Basic residues" evidence="1">
    <location>
        <begin position="175"/>
        <end position="189"/>
    </location>
</feature>
<keyword evidence="3" id="KW-1185">Reference proteome</keyword>
<evidence type="ECO:0000313" key="3">
    <source>
        <dbReference type="Proteomes" id="UP000887574"/>
    </source>
</evidence>
<dbReference type="Proteomes" id="UP000887574">
    <property type="component" value="Unplaced"/>
</dbReference>
<feature type="transmembrane region" description="Helical" evidence="2">
    <location>
        <begin position="30"/>
        <end position="56"/>
    </location>
</feature>
<protein>
    <submittedName>
        <fullName evidence="4">Uncharacterized protein</fullName>
    </submittedName>
</protein>
<feature type="region of interest" description="Disordered" evidence="1">
    <location>
        <begin position="79"/>
        <end position="99"/>
    </location>
</feature>
<keyword evidence="2" id="KW-0812">Transmembrane</keyword>
<dbReference type="WBParaSite" id="jg10229">
    <property type="protein sequence ID" value="jg10229"/>
    <property type="gene ID" value="jg10229"/>
</dbReference>
<sequence>MAFCDSDEQIQLVNKCHKEMVAMDAQFEEMVVLASFGLLLILLIGIFLLGIVICVAEHANQLKIRRAVRLKERKTKCRHAKRSTSNTVPESSTETDITATSRDNPAIVKKAGKKKANAARVVQRFIVRQFSEEQISSNSEYEMQDDKVYVTETLPSVRQSEQALTKLAGGGSSKVLKRPSSKKGQKKKNLPSASTVDEKTIGDKKTTDSKDSVYMHV</sequence>
<name>A0A915CML3_9BILA</name>
<feature type="compositionally biased region" description="Polar residues" evidence="1">
    <location>
        <begin position="83"/>
        <end position="99"/>
    </location>
</feature>
<accession>A0A915CML3</accession>
<evidence type="ECO:0000313" key="4">
    <source>
        <dbReference type="WBParaSite" id="jg10229"/>
    </source>
</evidence>
<dbReference type="AlphaFoldDB" id="A0A915CML3"/>